<comment type="caution">
    <text evidence="3">The sequence shown here is derived from an EMBL/GenBank/DDBJ whole genome shotgun (WGS) entry which is preliminary data.</text>
</comment>
<sequence length="413" mass="47373">MKSNETLISESLKESKPVIVPTPRESSSNPDQVIDDLPIALRKQPHSCTLHPISKFMSYNALSAKCCAFTTNLDRIQIPKNIQEALEIPEWKEAVMEKIRALEKNGTWEVMNLPRGKKPMGCKWVFIVKYKVDGIVEQYKARLVAKGFTQTYDIDYTETFGPVAELNTIQVIKNQGYQQGQTNHTLFFKQSNDGRMTILIVYIDDIILIGDGRGEVERLKKVLAIEFELKDLGQLRYFLRMEVARSRKGISISQRKYVLDLLIETGMLGCKPSDTPIKTRKMMENPWIERYQQLVGRLIYLSHTRPYIAFTVSMVIQYMHSPKESHLEVVYKILRYLKGSPGKGLFFKKSDSKKIEIYIYANWAGSADDRMSTTGYCTYVWGNLVTWRSKNQSVVARSSAKAEFRAIAQGMCE</sequence>
<organism evidence="3 4">
    <name type="scientific">Vitis vinifera</name>
    <name type="common">Grape</name>
    <dbReference type="NCBI Taxonomy" id="29760"/>
    <lineage>
        <taxon>Eukaryota</taxon>
        <taxon>Viridiplantae</taxon>
        <taxon>Streptophyta</taxon>
        <taxon>Embryophyta</taxon>
        <taxon>Tracheophyta</taxon>
        <taxon>Spermatophyta</taxon>
        <taxon>Magnoliopsida</taxon>
        <taxon>eudicotyledons</taxon>
        <taxon>Gunneridae</taxon>
        <taxon>Pentapetalae</taxon>
        <taxon>rosids</taxon>
        <taxon>Vitales</taxon>
        <taxon>Vitaceae</taxon>
        <taxon>Viteae</taxon>
        <taxon>Vitis</taxon>
    </lineage>
</organism>
<name>A0A438IGV3_VITVI</name>
<dbReference type="EMBL" id="QGNW01000112">
    <property type="protein sequence ID" value="RVW95659.1"/>
    <property type="molecule type" value="Genomic_DNA"/>
</dbReference>
<dbReference type="InterPro" id="IPR013103">
    <property type="entry name" value="RVT_2"/>
</dbReference>
<evidence type="ECO:0000256" key="1">
    <source>
        <dbReference type="SAM" id="MobiDB-lite"/>
    </source>
</evidence>
<dbReference type="CDD" id="cd09272">
    <property type="entry name" value="RNase_HI_RT_Ty1"/>
    <property type="match status" value="1"/>
</dbReference>
<dbReference type="Pfam" id="PF07727">
    <property type="entry name" value="RVT_2"/>
    <property type="match status" value="1"/>
</dbReference>
<accession>A0A438IGV3</accession>
<gene>
    <name evidence="3" type="primary">RE1_1986</name>
    <name evidence="3" type="ORF">CK203_031547</name>
</gene>
<dbReference type="PANTHER" id="PTHR11439">
    <property type="entry name" value="GAG-POL-RELATED RETROTRANSPOSON"/>
    <property type="match status" value="1"/>
</dbReference>
<proteinExistence type="predicted"/>
<protein>
    <submittedName>
        <fullName evidence="3">Retrovirus-related Pol polyprotein from transposon RE1</fullName>
    </submittedName>
</protein>
<dbReference type="AlphaFoldDB" id="A0A438IGV3"/>
<reference evidence="3 4" key="1">
    <citation type="journal article" date="2018" name="PLoS Genet.">
        <title>Population sequencing reveals clonal diversity and ancestral inbreeding in the grapevine cultivar Chardonnay.</title>
        <authorList>
            <person name="Roach M.J."/>
            <person name="Johnson D.L."/>
            <person name="Bohlmann J."/>
            <person name="van Vuuren H.J."/>
            <person name="Jones S.J."/>
            <person name="Pretorius I.S."/>
            <person name="Schmidt S.A."/>
            <person name="Borneman A.R."/>
        </authorList>
    </citation>
    <scope>NUCLEOTIDE SEQUENCE [LARGE SCALE GENOMIC DNA]</scope>
    <source>
        <strain evidence="4">cv. Chardonnay</strain>
        <tissue evidence="3">Leaf</tissue>
    </source>
</reference>
<feature type="region of interest" description="Disordered" evidence="1">
    <location>
        <begin position="1"/>
        <end position="32"/>
    </location>
</feature>
<feature type="domain" description="Reverse transcriptase Ty1/copia-type" evidence="2">
    <location>
        <begin position="171"/>
        <end position="278"/>
    </location>
</feature>
<evidence type="ECO:0000313" key="4">
    <source>
        <dbReference type="Proteomes" id="UP000288805"/>
    </source>
</evidence>
<dbReference type="Proteomes" id="UP000288805">
    <property type="component" value="Unassembled WGS sequence"/>
</dbReference>
<evidence type="ECO:0000313" key="3">
    <source>
        <dbReference type="EMBL" id="RVW95659.1"/>
    </source>
</evidence>
<dbReference type="InterPro" id="IPR043502">
    <property type="entry name" value="DNA/RNA_pol_sf"/>
</dbReference>
<evidence type="ECO:0000259" key="2">
    <source>
        <dbReference type="Pfam" id="PF07727"/>
    </source>
</evidence>
<dbReference type="SUPFAM" id="SSF56672">
    <property type="entry name" value="DNA/RNA polymerases"/>
    <property type="match status" value="1"/>
</dbReference>
<dbReference type="PANTHER" id="PTHR11439:SF440">
    <property type="entry name" value="INTEGRASE CATALYTIC DOMAIN-CONTAINING PROTEIN"/>
    <property type="match status" value="1"/>
</dbReference>